<evidence type="ECO:0000256" key="1">
    <source>
        <dbReference type="SAM" id="SignalP"/>
    </source>
</evidence>
<organism evidence="2 3">
    <name type="scientific">Robertmurraya mangrovi</name>
    <dbReference type="NCBI Taxonomy" id="3098077"/>
    <lineage>
        <taxon>Bacteria</taxon>
        <taxon>Bacillati</taxon>
        <taxon>Bacillota</taxon>
        <taxon>Bacilli</taxon>
        <taxon>Bacillales</taxon>
        <taxon>Bacillaceae</taxon>
        <taxon>Robertmurraya</taxon>
    </lineage>
</organism>
<evidence type="ECO:0000313" key="3">
    <source>
        <dbReference type="Proteomes" id="UP001290455"/>
    </source>
</evidence>
<feature type="chain" id="PRO_5045725978" description="Lipoprotein" evidence="1">
    <location>
        <begin position="23"/>
        <end position="227"/>
    </location>
</feature>
<proteinExistence type="predicted"/>
<keyword evidence="3" id="KW-1185">Reference proteome</keyword>
<feature type="signal peptide" evidence="1">
    <location>
        <begin position="1"/>
        <end position="22"/>
    </location>
</feature>
<gene>
    <name evidence="2" type="ORF">SM124_20090</name>
</gene>
<keyword evidence="1" id="KW-0732">Signal</keyword>
<dbReference type="RefSeq" id="WP_322448319.1">
    <property type="nucleotide sequence ID" value="NZ_JAXOFX010000019.1"/>
</dbReference>
<dbReference type="Proteomes" id="UP001290455">
    <property type="component" value="Unassembled WGS sequence"/>
</dbReference>
<comment type="caution">
    <text evidence="2">The sequence shown here is derived from an EMBL/GenBank/DDBJ whole genome shotgun (WGS) entry which is preliminary data.</text>
</comment>
<evidence type="ECO:0008006" key="4">
    <source>
        <dbReference type="Google" id="ProtNLM"/>
    </source>
</evidence>
<evidence type="ECO:0000313" key="2">
    <source>
        <dbReference type="EMBL" id="MDZ5474026.1"/>
    </source>
</evidence>
<dbReference type="PROSITE" id="PS51257">
    <property type="entry name" value="PROKAR_LIPOPROTEIN"/>
    <property type="match status" value="1"/>
</dbReference>
<reference evidence="2 3" key="1">
    <citation type="submission" date="2023-11" db="EMBL/GenBank/DDBJ databases">
        <title>Bacillus jintuensis, isolated from a mudflat on the Beibu Gulf coast.</title>
        <authorList>
            <person name="Li M."/>
        </authorList>
    </citation>
    <scope>NUCLEOTIDE SEQUENCE [LARGE SCALE GENOMIC DNA]</scope>
    <source>
        <strain evidence="2 3">31A1R</strain>
    </source>
</reference>
<dbReference type="EMBL" id="JAXOFX010000019">
    <property type="protein sequence ID" value="MDZ5474026.1"/>
    <property type="molecule type" value="Genomic_DNA"/>
</dbReference>
<protein>
    <recommendedName>
        <fullName evidence="4">Lipoprotein</fullName>
    </recommendedName>
</protein>
<sequence>MKKIIVLFSMFLLLTACGPAGNAIIEWVDFIVWKDTHYYGIYSGELSDDTYVGDKLGKVKFKVADNITNTNYKIKHGDAAFLEKGTQIYKVKGFSDLIVVKDSSHINQYRVFAANESGFDWHFKDVPLEEITKILIYKFVPGENHQFIRELKSQDMKVFIELLKDSKEDENYQPNTFEKDPTTYTFVLYVDGPIAYKYDIHFDERNYYWHPWSTNILSEEIEPFLKN</sequence>
<name>A0ABU5J3S2_9BACI</name>
<accession>A0ABU5J3S2</accession>